<dbReference type="Proteomes" id="UP000864422">
    <property type="component" value="Unassembled WGS sequence"/>
</dbReference>
<dbReference type="Proteomes" id="UP000288843">
    <property type="component" value="Unassembled WGS sequence"/>
</dbReference>
<dbReference type="PANTHER" id="PTHR33941">
    <property type="entry name" value="PROPANEDIOL UTILIZATION PROTEIN PDUA"/>
    <property type="match status" value="1"/>
</dbReference>
<sequence length="192" mass="19576">MSGQSLGLIETVGLTVAVEAADAAIKSANVELVGYELTKGGGLVTIKLTGEVGAMNAAVSAGVAAASRVGQVYAWKVIARTATGIDSLIASSQTYGTPPEPVAPAAECLPAAAEIPDATIAVVNITSPAQTASCLAFEESPGVASPESPVAERDPAPVEPVREEAEPQNEPTVQAIQEEKKTARTRAKNTRR</sequence>
<dbReference type="CDD" id="cd07045">
    <property type="entry name" value="BMC_CcmK_like"/>
    <property type="match status" value="1"/>
</dbReference>
<dbReference type="AlphaFoldDB" id="A0A443VN30"/>
<feature type="region of interest" description="Disordered" evidence="5">
    <location>
        <begin position="138"/>
        <end position="192"/>
    </location>
</feature>
<feature type="domain" description="BMC" evidence="6">
    <location>
        <begin position="5"/>
        <end position="90"/>
    </location>
</feature>
<evidence type="ECO:0000256" key="3">
    <source>
        <dbReference type="ARBA" id="ARBA00024446"/>
    </source>
</evidence>
<dbReference type="Pfam" id="PF00936">
    <property type="entry name" value="BMC"/>
    <property type="match status" value="1"/>
</dbReference>
<gene>
    <name evidence="9" type="ORF">DN603_13170</name>
    <name evidence="8" type="ORF">I8Y23_000690</name>
</gene>
<dbReference type="PANTHER" id="PTHR33941:SF11">
    <property type="entry name" value="BACTERIAL MICROCOMPARTMENT SHELL PROTEIN PDUJ"/>
    <property type="match status" value="1"/>
</dbReference>
<dbReference type="SUPFAM" id="SSF143414">
    <property type="entry name" value="CcmK-like"/>
    <property type="match status" value="1"/>
</dbReference>
<evidence type="ECO:0000256" key="1">
    <source>
        <dbReference type="ARBA" id="ARBA00004836"/>
    </source>
</evidence>
<evidence type="ECO:0000256" key="2">
    <source>
        <dbReference type="ARBA" id="ARBA00024322"/>
    </source>
</evidence>
<accession>A0A443VN30</accession>
<evidence type="ECO:0000313" key="8">
    <source>
        <dbReference type="EMBL" id="HAT1604409.1"/>
    </source>
</evidence>
<dbReference type="Gene3D" id="3.30.70.1710">
    <property type="match status" value="1"/>
</dbReference>
<protein>
    <submittedName>
        <fullName evidence="9">BMC domain-containing protein</fullName>
    </submittedName>
</protein>
<evidence type="ECO:0000259" key="7">
    <source>
        <dbReference type="PROSITE" id="PS51931"/>
    </source>
</evidence>
<dbReference type="InterPro" id="IPR000249">
    <property type="entry name" value="BMC_dom"/>
</dbReference>
<proteinExistence type="inferred from homology"/>
<evidence type="ECO:0000256" key="4">
    <source>
        <dbReference type="PROSITE-ProRule" id="PRU01278"/>
    </source>
</evidence>
<evidence type="ECO:0000256" key="5">
    <source>
        <dbReference type="SAM" id="MobiDB-lite"/>
    </source>
</evidence>
<comment type="pathway">
    <text evidence="1">Polyol metabolism; 1,2-propanediol degradation.</text>
</comment>
<dbReference type="InterPro" id="IPR050575">
    <property type="entry name" value="BMC_shell"/>
</dbReference>
<evidence type="ECO:0000259" key="6">
    <source>
        <dbReference type="PROSITE" id="PS51930"/>
    </source>
</evidence>
<dbReference type="InterPro" id="IPR044872">
    <property type="entry name" value="CcmK/CsoS1_BMC"/>
</dbReference>
<dbReference type="PROSITE" id="PS51930">
    <property type="entry name" value="BMC_2"/>
    <property type="match status" value="1"/>
</dbReference>
<feature type="domain" description="BMC circularly permuted" evidence="7">
    <location>
        <begin position="1"/>
        <end position="82"/>
    </location>
</feature>
<keyword evidence="3" id="KW-1283">Bacterial microcompartment</keyword>
<feature type="compositionally biased region" description="Basic residues" evidence="5">
    <location>
        <begin position="183"/>
        <end position="192"/>
    </location>
</feature>
<organism evidence="9 10">
    <name type="scientific">Raoultella planticola</name>
    <name type="common">Klebsiella planticola</name>
    <dbReference type="NCBI Taxonomy" id="575"/>
    <lineage>
        <taxon>Bacteria</taxon>
        <taxon>Pseudomonadati</taxon>
        <taxon>Pseudomonadota</taxon>
        <taxon>Gammaproteobacteria</taxon>
        <taxon>Enterobacterales</taxon>
        <taxon>Enterobacteriaceae</taxon>
        <taxon>Klebsiella/Raoultella group</taxon>
        <taxon>Raoultella</taxon>
    </lineage>
</organism>
<dbReference type="RefSeq" id="WP_046852239.1">
    <property type="nucleotide sequence ID" value="NZ_CP172720.1"/>
</dbReference>
<dbReference type="SMART" id="SM00877">
    <property type="entry name" value="BMC"/>
    <property type="match status" value="1"/>
</dbReference>
<evidence type="ECO:0000313" key="9">
    <source>
        <dbReference type="EMBL" id="RWT22724.1"/>
    </source>
</evidence>
<evidence type="ECO:0000313" key="10">
    <source>
        <dbReference type="Proteomes" id="UP000288843"/>
    </source>
</evidence>
<name>A0A443VN30_RAOPL</name>
<dbReference type="EMBL" id="QKOX01000011">
    <property type="protein sequence ID" value="RWT22724.1"/>
    <property type="molecule type" value="Genomic_DNA"/>
</dbReference>
<comment type="caution">
    <text evidence="9">The sequence shown here is derived from an EMBL/GenBank/DDBJ whole genome shotgun (WGS) entry which is preliminary data.</text>
</comment>
<dbReference type="PROSITE" id="PS51931">
    <property type="entry name" value="BMC_CP"/>
    <property type="match status" value="1"/>
</dbReference>
<dbReference type="GO" id="GO:0031469">
    <property type="term" value="C:bacterial microcompartment"/>
    <property type="evidence" value="ECO:0007669"/>
    <property type="project" value="UniProtKB-SubCell"/>
</dbReference>
<reference evidence="8" key="1">
    <citation type="journal article" date="2018" name="Genome Biol.">
        <title>SKESA: strategic k-mer extension for scrupulous assemblies.</title>
        <authorList>
            <person name="Souvorov A."/>
            <person name="Agarwala R."/>
            <person name="Lipman D.J."/>
        </authorList>
    </citation>
    <scope>NUCLEOTIDE SEQUENCE</scope>
    <source>
        <strain evidence="8">MISC063</strain>
    </source>
</reference>
<comment type="similarity">
    <text evidence="4">Belongs to the bacterial microcompartments protein family.</text>
</comment>
<dbReference type="InterPro" id="IPR044870">
    <property type="entry name" value="BMC_CP"/>
</dbReference>
<dbReference type="InterPro" id="IPR037233">
    <property type="entry name" value="CcmK-like_sf"/>
</dbReference>
<reference evidence="9 10" key="2">
    <citation type="submission" date="2018-06" db="EMBL/GenBank/DDBJ databases">
        <title>Carbapenemase-producing Enterobacteriaceae present in wastewater treatment plant effluent and nearby surface waters in the US.</title>
        <authorList>
            <person name="Mathys D.A."/>
            <person name="Mollenkopf D.F."/>
            <person name="Feicht S.M."/>
            <person name="Adams R.J."/>
            <person name="Albers A.L."/>
            <person name="Stuever D.M."/>
            <person name="Daniels J.B."/>
            <person name="Wittum T.E."/>
        </authorList>
    </citation>
    <scope>NUCLEOTIDE SEQUENCE [LARGE SCALE GENOMIC DNA]</scope>
    <source>
        <strain evidence="9 10">GEO_47_Down_B</strain>
    </source>
</reference>
<comment type="subcellular location">
    <subcellularLocation>
        <location evidence="2">Bacterial microcompartment</location>
    </subcellularLocation>
</comment>
<reference evidence="8" key="3">
    <citation type="submission" date="2020-11" db="EMBL/GenBank/DDBJ databases">
        <authorList>
            <consortium name="NCBI Pathogen Detection Project"/>
        </authorList>
    </citation>
    <scope>NUCLEOTIDE SEQUENCE</scope>
    <source>
        <strain evidence="8">MISC063</strain>
    </source>
</reference>
<dbReference type="EMBL" id="DACSEA010000002">
    <property type="protein sequence ID" value="HAT1604409.1"/>
    <property type="molecule type" value="Genomic_DNA"/>
</dbReference>
<feature type="compositionally biased region" description="Basic and acidic residues" evidence="5">
    <location>
        <begin position="150"/>
        <end position="165"/>
    </location>
</feature>